<dbReference type="Gene3D" id="1.20.120.1450">
    <property type="match status" value="1"/>
</dbReference>
<dbReference type="eggNOG" id="COG0142">
    <property type="taxonomic scope" value="Bacteria"/>
</dbReference>
<dbReference type="RefSeq" id="WP_036680678.1">
    <property type="nucleotide sequence ID" value="NZ_JNVM01000008.1"/>
</dbReference>
<name>A0A081P5X4_9BACL</name>
<comment type="caution">
    <text evidence="1">The sequence shown here is derived from an EMBL/GenBank/DDBJ whole genome shotgun (WGS) entry which is preliminary data.</text>
</comment>
<dbReference type="EMBL" id="JNVM01000008">
    <property type="protein sequence ID" value="KEQ26097.1"/>
    <property type="molecule type" value="Genomic_DNA"/>
</dbReference>
<dbReference type="AlphaFoldDB" id="A0A081P5X4"/>
<evidence type="ECO:0000313" key="2">
    <source>
        <dbReference type="Proteomes" id="UP000028123"/>
    </source>
</evidence>
<dbReference type="InterPro" id="IPR009920">
    <property type="entry name" value="HEPPP_synth_su1"/>
</dbReference>
<dbReference type="Proteomes" id="UP000028123">
    <property type="component" value="Unassembled WGS sequence"/>
</dbReference>
<accession>A0A081P5X4</accession>
<organism evidence="1 2">
    <name type="scientific">Paenibacillus tyrfis</name>
    <dbReference type="NCBI Taxonomy" id="1501230"/>
    <lineage>
        <taxon>Bacteria</taxon>
        <taxon>Bacillati</taxon>
        <taxon>Bacillota</taxon>
        <taxon>Bacilli</taxon>
        <taxon>Bacillales</taxon>
        <taxon>Paenibacillaceae</taxon>
        <taxon>Paenibacillus</taxon>
    </lineage>
</organism>
<dbReference type="Pfam" id="PF07307">
    <property type="entry name" value="HEPPP_synt_1"/>
    <property type="match status" value="1"/>
</dbReference>
<proteinExistence type="predicted"/>
<gene>
    <name evidence="1" type="ORF">ET33_36560</name>
</gene>
<reference evidence="1 2" key="1">
    <citation type="submission" date="2014-06" db="EMBL/GenBank/DDBJ databases">
        <title>Draft genome sequence of Paenibacillus sp. MSt1.</title>
        <authorList>
            <person name="Aw Y.K."/>
            <person name="Ong K.S."/>
            <person name="Gan H.M."/>
            <person name="Lee S.M."/>
        </authorList>
    </citation>
    <scope>NUCLEOTIDE SEQUENCE [LARGE SCALE GENOMIC DNA]</scope>
    <source>
        <strain evidence="1 2">MSt1</strain>
    </source>
</reference>
<dbReference type="GO" id="GO:0009234">
    <property type="term" value="P:menaquinone biosynthetic process"/>
    <property type="evidence" value="ECO:0007669"/>
    <property type="project" value="InterPro"/>
</dbReference>
<keyword evidence="2" id="KW-1185">Reference proteome</keyword>
<evidence type="ECO:0000313" key="1">
    <source>
        <dbReference type="EMBL" id="KEQ26097.1"/>
    </source>
</evidence>
<dbReference type="OrthoDB" id="2417886at2"/>
<protein>
    <submittedName>
        <fullName evidence="1">Heptaprenyl diphosphate synthase</fullName>
    </submittedName>
</protein>
<sequence length="287" mass="33633">MNTYRIPEMAKKYTEHDMIQKHTDLPLFPEFRTRLLYAFLNKHSTLAGYSELYTLVTSLVQLGLDTHDMVSVTNDAKEQKSARSRQLKVLAGDYFSSRFYYLLSHSGQIDLIGVLSAAICEANRLKMNLYLKMKQLKLTADEYIGQSVEVKTQLFLSFANLLEERFYVVWPEVLRLFTRCEVLLQEIVRSESSQPYRDSWGFWHVLQQATREEKKLLQSEEPDATKWRPLWLKYKVTPQLHQMLDTCMKELQDKLQSFEPEKLGKELLSIGEPFRQYLSAPQATQEV</sequence>